<dbReference type="SUPFAM" id="SSF52096">
    <property type="entry name" value="ClpP/crotonase"/>
    <property type="match status" value="1"/>
</dbReference>
<name>A0A4Y8RNC6_9HYPH</name>
<organism evidence="4 5">
    <name type="scientific">Jiella endophytica</name>
    <dbReference type="NCBI Taxonomy" id="2558362"/>
    <lineage>
        <taxon>Bacteria</taxon>
        <taxon>Pseudomonadati</taxon>
        <taxon>Pseudomonadota</taxon>
        <taxon>Alphaproteobacteria</taxon>
        <taxon>Hyphomicrobiales</taxon>
        <taxon>Aurantimonadaceae</taxon>
        <taxon>Jiella</taxon>
    </lineage>
</organism>
<keyword evidence="2" id="KW-0576">Peroxisome</keyword>
<dbReference type="PANTHER" id="PTHR43684">
    <property type="match status" value="1"/>
</dbReference>
<protein>
    <submittedName>
        <fullName evidence="4">Crotonase/enoyl-CoA hydratase family protein</fullName>
    </submittedName>
</protein>
<accession>A0A4Y8RNC6</accession>
<dbReference type="OrthoDB" id="9797151at2"/>
<dbReference type="EMBL" id="SOZD01000002">
    <property type="protein sequence ID" value="TFF25163.1"/>
    <property type="molecule type" value="Genomic_DNA"/>
</dbReference>
<evidence type="ECO:0000256" key="2">
    <source>
        <dbReference type="ARBA" id="ARBA00023140"/>
    </source>
</evidence>
<evidence type="ECO:0000256" key="3">
    <source>
        <dbReference type="ARBA" id="ARBA00023235"/>
    </source>
</evidence>
<dbReference type="AlphaFoldDB" id="A0A4Y8RNC6"/>
<gene>
    <name evidence="4" type="ORF">E3C22_07210</name>
</gene>
<keyword evidence="3" id="KW-0413">Isomerase</keyword>
<keyword evidence="5" id="KW-1185">Reference proteome</keyword>
<reference evidence="4 5" key="1">
    <citation type="submission" date="2019-03" db="EMBL/GenBank/DDBJ databases">
        <title>Jiella endophytica sp. nov., a novel endophytic bacterium isolated from root of Ficus microcarpa Linn. f.</title>
        <authorList>
            <person name="Tuo L."/>
        </authorList>
    </citation>
    <scope>NUCLEOTIDE SEQUENCE [LARGE SCALE GENOMIC DNA]</scope>
    <source>
        <strain evidence="4 5">CBS5Q-3</strain>
    </source>
</reference>
<dbReference type="Gene3D" id="3.90.226.10">
    <property type="entry name" value="2-enoyl-CoA Hydratase, Chain A, domain 1"/>
    <property type="match status" value="1"/>
</dbReference>
<proteinExistence type="predicted"/>
<dbReference type="Pfam" id="PF00378">
    <property type="entry name" value="ECH_1"/>
    <property type="match status" value="1"/>
</dbReference>
<comment type="caution">
    <text evidence="4">The sequence shown here is derived from an EMBL/GenBank/DDBJ whole genome shotgun (WGS) entry which is preliminary data.</text>
</comment>
<evidence type="ECO:0000313" key="4">
    <source>
        <dbReference type="EMBL" id="TFF25163.1"/>
    </source>
</evidence>
<comment type="subcellular location">
    <subcellularLocation>
        <location evidence="1">Peroxisome</location>
    </subcellularLocation>
</comment>
<dbReference type="PANTHER" id="PTHR43684:SF1">
    <property type="entry name" value="ENOYL-COA DELTA ISOMERASE 2"/>
    <property type="match status" value="1"/>
</dbReference>
<dbReference type="NCBIfam" id="NF004681">
    <property type="entry name" value="PRK06023.1"/>
    <property type="match status" value="1"/>
</dbReference>
<dbReference type="CDD" id="cd06558">
    <property type="entry name" value="crotonase-like"/>
    <property type="match status" value="1"/>
</dbReference>
<dbReference type="RefSeq" id="WP_134761333.1">
    <property type="nucleotide sequence ID" value="NZ_SOZD01000002.1"/>
</dbReference>
<sequence>MTDLISISAREGVTTIRMNRADKKNAINREMYRGMNEALEAASGDAATRAVVFAGAPGAFSAGNDIKDFMAIAEGGALPGEVRDFLHHLAGFEKPLLAAVDGLAIGIGTTLLMHCDLAFASPQSLFRTPFLDLGVTPEAGSSLIAPRMMGDQRAFALLVLGEGFDAETAREAGLVYKVVADPEAEAQEAARRLAAKPPEALRIARELLRGRREDVIARLDEEIEIFSQRLRSNEARAAFAAFLSR</sequence>
<dbReference type="InterPro" id="IPR029045">
    <property type="entry name" value="ClpP/crotonase-like_dom_sf"/>
</dbReference>
<dbReference type="Proteomes" id="UP000298179">
    <property type="component" value="Unassembled WGS sequence"/>
</dbReference>
<evidence type="ECO:0000256" key="1">
    <source>
        <dbReference type="ARBA" id="ARBA00004275"/>
    </source>
</evidence>
<dbReference type="GO" id="GO:0004165">
    <property type="term" value="F:delta(3)-delta(2)-enoyl-CoA isomerase activity"/>
    <property type="evidence" value="ECO:0007669"/>
    <property type="project" value="UniProtKB-ARBA"/>
</dbReference>
<evidence type="ECO:0000313" key="5">
    <source>
        <dbReference type="Proteomes" id="UP000298179"/>
    </source>
</evidence>
<dbReference type="InterPro" id="IPR051053">
    <property type="entry name" value="ECH/Chromodomain_protein"/>
</dbReference>
<dbReference type="InterPro" id="IPR001753">
    <property type="entry name" value="Enoyl-CoA_hydra/iso"/>
</dbReference>